<dbReference type="AlphaFoldDB" id="A0A0P0RBE8"/>
<gene>
    <name evidence="1" type="ORF">K788_0006488</name>
</gene>
<dbReference type="KEGG" id="bcai:K788_0006488"/>
<evidence type="ECO:0000313" key="1">
    <source>
        <dbReference type="EMBL" id="ALL65732.1"/>
    </source>
</evidence>
<proteinExistence type="predicted"/>
<dbReference type="Proteomes" id="UP000019146">
    <property type="component" value="Chromosome 1"/>
</dbReference>
<sequence>MEGFHDYVSLTFLSTGLANRDPDLVNRWYRRGPFLFVWACQQSVGLVIKCFDASNNHGMT</sequence>
<organism evidence="1 2">
    <name type="scientific">Paraburkholderia caribensis MBA4</name>
    <dbReference type="NCBI Taxonomy" id="1323664"/>
    <lineage>
        <taxon>Bacteria</taxon>
        <taxon>Pseudomonadati</taxon>
        <taxon>Pseudomonadota</taxon>
        <taxon>Betaproteobacteria</taxon>
        <taxon>Burkholderiales</taxon>
        <taxon>Burkholderiaceae</taxon>
        <taxon>Paraburkholderia</taxon>
    </lineage>
</organism>
<name>A0A0P0RBE8_9BURK</name>
<dbReference type="EMBL" id="CP012746">
    <property type="protein sequence ID" value="ALL65732.1"/>
    <property type="molecule type" value="Genomic_DNA"/>
</dbReference>
<reference evidence="1 2" key="1">
    <citation type="journal article" date="2014" name="Genome Announc.">
        <title>Draft Genome Sequence of the Haloacid-Degrading Burkholderia caribensis Strain MBA4.</title>
        <authorList>
            <person name="Pan Y."/>
            <person name="Kong K.F."/>
            <person name="Tsang J.S."/>
        </authorList>
    </citation>
    <scope>NUCLEOTIDE SEQUENCE [LARGE SCALE GENOMIC DNA]</scope>
    <source>
        <strain evidence="1 2">MBA4</strain>
    </source>
</reference>
<evidence type="ECO:0000313" key="2">
    <source>
        <dbReference type="Proteomes" id="UP000019146"/>
    </source>
</evidence>
<accession>A0A0P0RBE8</accession>
<protein>
    <submittedName>
        <fullName evidence="1">Uncharacterized protein</fullName>
    </submittedName>
</protein>